<evidence type="ECO:0000256" key="5">
    <source>
        <dbReference type="ARBA" id="ARBA00023239"/>
    </source>
</evidence>
<dbReference type="InterPro" id="IPR015424">
    <property type="entry name" value="PyrdxlP-dep_Trfase"/>
</dbReference>
<keyword evidence="8" id="KW-0032">Aminotransferase</keyword>
<evidence type="ECO:0000256" key="1">
    <source>
        <dbReference type="ARBA" id="ARBA00001933"/>
    </source>
</evidence>
<dbReference type="PANTHER" id="PTHR43277:SF3">
    <property type="entry name" value="DECARBOXYLASE, PUTATIVE-RELATED"/>
    <property type="match status" value="1"/>
</dbReference>
<name>A0A6A8DH47_9BACI</name>
<dbReference type="CDD" id="cd00615">
    <property type="entry name" value="Orn_deC_like"/>
    <property type="match status" value="1"/>
</dbReference>
<evidence type="ECO:0000256" key="2">
    <source>
        <dbReference type="ARBA" id="ARBA00010671"/>
    </source>
</evidence>
<dbReference type="GO" id="GO:0016831">
    <property type="term" value="F:carboxy-lyase activity"/>
    <property type="evidence" value="ECO:0007669"/>
    <property type="project" value="UniProtKB-KW"/>
</dbReference>
<comment type="similarity">
    <text evidence="2">Belongs to the Orn/Lys/Arg decarboxylase class-I family.</text>
</comment>
<evidence type="ECO:0000256" key="3">
    <source>
        <dbReference type="ARBA" id="ARBA00022793"/>
    </source>
</evidence>
<evidence type="ECO:0000256" key="4">
    <source>
        <dbReference type="ARBA" id="ARBA00022898"/>
    </source>
</evidence>
<dbReference type="AlphaFoldDB" id="A0A6A8DH47"/>
<dbReference type="RefSeq" id="WP_153738608.1">
    <property type="nucleotide sequence ID" value="NZ_WJNG01000022.1"/>
</dbReference>
<evidence type="ECO:0000313" key="8">
    <source>
        <dbReference type="EMBL" id="MRH45015.1"/>
    </source>
</evidence>
<feature type="domain" description="Orn/Lys/Arg decarboxylases family 1 pyridoxal-P attachment site" evidence="6">
    <location>
        <begin position="9"/>
        <end position="307"/>
    </location>
</feature>
<dbReference type="SUPFAM" id="SSF53383">
    <property type="entry name" value="PLP-dependent transferases"/>
    <property type="match status" value="1"/>
</dbReference>
<evidence type="ECO:0000259" key="6">
    <source>
        <dbReference type="Pfam" id="PF01276"/>
    </source>
</evidence>
<accession>A0A6A8DH47</accession>
<dbReference type="InterPro" id="IPR052357">
    <property type="entry name" value="Orn_Lys_Arg_decarboxylase-I"/>
</dbReference>
<dbReference type="Pfam" id="PF01276">
    <property type="entry name" value="OKR_DC_1"/>
    <property type="match status" value="1"/>
</dbReference>
<comment type="cofactor">
    <cofactor evidence="1">
        <name>pyridoxal 5'-phosphate</name>
        <dbReference type="ChEBI" id="CHEBI:597326"/>
    </cofactor>
</comment>
<keyword evidence="5" id="KW-0456">Lyase</keyword>
<dbReference type="InterPro" id="IPR000310">
    <property type="entry name" value="Orn/Lys/Arg_deCO2ase_major_dom"/>
</dbReference>
<dbReference type="EMBL" id="WJNG01000022">
    <property type="protein sequence ID" value="MRH45015.1"/>
    <property type="molecule type" value="Genomic_DNA"/>
</dbReference>
<gene>
    <name evidence="8" type="ORF">GH741_20435</name>
</gene>
<dbReference type="Pfam" id="PF03711">
    <property type="entry name" value="OKR_DC_1_C"/>
    <property type="match status" value="1"/>
</dbReference>
<keyword evidence="9" id="KW-1185">Reference proteome</keyword>
<evidence type="ECO:0000313" key="9">
    <source>
        <dbReference type="Proteomes" id="UP000799092"/>
    </source>
</evidence>
<reference evidence="8" key="1">
    <citation type="submission" date="2019-11" db="EMBL/GenBank/DDBJ databases">
        <authorList>
            <person name="Li J."/>
        </authorList>
    </citation>
    <scope>NUCLEOTIDE SEQUENCE</scope>
    <source>
        <strain evidence="8">B6B</strain>
    </source>
</reference>
<dbReference type="GO" id="GO:0008483">
    <property type="term" value="F:transaminase activity"/>
    <property type="evidence" value="ECO:0007669"/>
    <property type="project" value="UniProtKB-KW"/>
</dbReference>
<keyword evidence="3" id="KW-0210">Decarboxylase</keyword>
<evidence type="ECO:0000259" key="7">
    <source>
        <dbReference type="Pfam" id="PF03711"/>
    </source>
</evidence>
<dbReference type="OrthoDB" id="9815233at2"/>
<proteinExistence type="inferred from homology"/>
<protein>
    <submittedName>
        <fullName evidence="8">Aminotransferase class V-fold PLP-dependent enzyme</fullName>
    </submittedName>
</protein>
<dbReference type="Proteomes" id="UP000799092">
    <property type="component" value="Unassembled WGS sequence"/>
</dbReference>
<dbReference type="InterPro" id="IPR008286">
    <property type="entry name" value="Prn/Lys/Arg_de-COase_C"/>
</dbReference>
<organism evidence="8 9">
    <name type="scientific">Aquibacillus halophilus</name>
    <dbReference type="NCBI Taxonomy" id="930132"/>
    <lineage>
        <taxon>Bacteria</taxon>
        <taxon>Bacillati</taxon>
        <taxon>Bacillota</taxon>
        <taxon>Bacilli</taxon>
        <taxon>Bacillales</taxon>
        <taxon>Bacillaceae</taxon>
        <taxon>Aquibacillus</taxon>
    </lineage>
</organism>
<dbReference type="PANTHER" id="PTHR43277">
    <property type="entry name" value="ARGININE DECARBOXYLASE"/>
    <property type="match status" value="1"/>
</dbReference>
<keyword evidence="4" id="KW-0663">Pyridoxal phosphate</keyword>
<keyword evidence="8" id="KW-0808">Transferase</keyword>
<dbReference type="InterPro" id="IPR015421">
    <property type="entry name" value="PyrdxlP-dep_Trfase_major"/>
</dbReference>
<sequence length="477" mass="52917">MNNQKQEVPLYEALKKRSDQNPISFHVPGHKGGLVFNKEGIESYEKLLQIDLTELAGLDDLHAPQGVIAKSQALAARWFGVESTYFLVGGSTVGNLAMILATCHPGGKVIVQRNSHKSILNGLELSGSLPVFVAPDYDESVDRYSAPSVNTLKQAITCHPDATAIILTYPDYFGRTYDIESVIIYAHQHNIPVLVDEAHGVHFSLGAIFPASSVELGADVVVQSAHKMAPAMTMASYLHTNTSLVSSDKIKRYLQMLQSSSPSYPLMASLDLARAYLEQITADNIRDLQKSINKLRSELNKSDFWEVIPLKTGIDDPLKITIQVKGGYTGKKAAELFEKERLVPELSTHNQILFIHGLTPFEQWGTLIEAIEKINEQLKIVPKHATIDDNNIIINEPIQSLAFSYQEMSKKKTKFISWELANGKIAAEAVIPYPPGIPLIVKGEIVTERHINMVKYLLSKGISFQNRDINNGIYLFL</sequence>
<feature type="domain" description="Orn/Lys/Arg decarboxylase C-terminal" evidence="7">
    <location>
        <begin position="400"/>
        <end position="459"/>
    </location>
</feature>
<dbReference type="Gene3D" id="3.40.640.10">
    <property type="entry name" value="Type I PLP-dependent aspartate aminotransferase-like (Major domain)"/>
    <property type="match status" value="1"/>
</dbReference>
<comment type="caution">
    <text evidence="8">The sequence shown here is derived from an EMBL/GenBank/DDBJ whole genome shotgun (WGS) entry which is preliminary data.</text>
</comment>
<dbReference type="Gene3D" id="3.90.100.10">
    <property type="entry name" value="Orn/Lys/Arg decarboxylase, C-terminal domain"/>
    <property type="match status" value="1"/>
</dbReference>